<proteinExistence type="predicted"/>
<dbReference type="Proteomes" id="UP001596074">
    <property type="component" value="Unassembled WGS sequence"/>
</dbReference>
<sequence>MRLETHVLVRDPGALPRSRDGVDVLLSGAAPVPLRNGMKVATDLGARQISGRSTGVDSCPKDLRHKRTASTFSGSFLEKVI</sequence>
<evidence type="ECO:0000313" key="1">
    <source>
        <dbReference type="EMBL" id="MFC5744876.1"/>
    </source>
</evidence>
<keyword evidence="2" id="KW-1185">Reference proteome</keyword>
<protein>
    <submittedName>
        <fullName evidence="1">Uncharacterized protein</fullName>
    </submittedName>
</protein>
<reference evidence="2" key="1">
    <citation type="journal article" date="2019" name="Int. J. Syst. Evol. Microbiol.">
        <title>The Global Catalogue of Microorganisms (GCM) 10K type strain sequencing project: providing services to taxonomists for standard genome sequencing and annotation.</title>
        <authorList>
            <consortium name="The Broad Institute Genomics Platform"/>
            <consortium name="The Broad Institute Genome Sequencing Center for Infectious Disease"/>
            <person name="Wu L."/>
            <person name="Ma J."/>
        </authorList>
    </citation>
    <scope>NUCLEOTIDE SEQUENCE [LARGE SCALE GENOMIC DNA]</scope>
    <source>
        <strain evidence="2">KCTC 42087</strain>
    </source>
</reference>
<dbReference type="EMBL" id="JBHSON010000004">
    <property type="protein sequence ID" value="MFC5744876.1"/>
    <property type="molecule type" value="Genomic_DNA"/>
</dbReference>
<gene>
    <name evidence="1" type="ORF">ACFPZN_04525</name>
</gene>
<dbReference type="RefSeq" id="WP_378280411.1">
    <property type="nucleotide sequence ID" value="NZ_JBHSON010000004.1"/>
</dbReference>
<name>A0ABW0ZS35_9ACTN</name>
<evidence type="ECO:0000313" key="2">
    <source>
        <dbReference type="Proteomes" id="UP001596074"/>
    </source>
</evidence>
<comment type="caution">
    <text evidence="1">The sequence shown here is derived from an EMBL/GenBank/DDBJ whole genome shotgun (WGS) entry which is preliminary data.</text>
</comment>
<accession>A0ABW0ZS35</accession>
<organism evidence="1 2">
    <name type="scientific">Actinomadura rugatobispora</name>
    <dbReference type="NCBI Taxonomy" id="1994"/>
    <lineage>
        <taxon>Bacteria</taxon>
        <taxon>Bacillati</taxon>
        <taxon>Actinomycetota</taxon>
        <taxon>Actinomycetes</taxon>
        <taxon>Streptosporangiales</taxon>
        <taxon>Thermomonosporaceae</taxon>
        <taxon>Actinomadura</taxon>
    </lineage>
</organism>